<gene>
    <name evidence="1" type="ORF">BAY60_16550</name>
</gene>
<accession>A0A2V4B1P4</accession>
<dbReference type="PANTHER" id="PTHR43649:SF12">
    <property type="entry name" value="DIACETYLCHITOBIOSE BINDING PROTEIN DASA"/>
    <property type="match status" value="1"/>
</dbReference>
<protein>
    <submittedName>
        <fullName evidence="1">Uncharacterized protein</fullName>
    </submittedName>
</protein>
<evidence type="ECO:0000313" key="1">
    <source>
        <dbReference type="EMBL" id="PXY27957.1"/>
    </source>
</evidence>
<dbReference type="EMBL" id="MASW01000002">
    <property type="protein sequence ID" value="PXY27957.1"/>
    <property type="molecule type" value="Genomic_DNA"/>
</dbReference>
<dbReference type="InterPro" id="IPR006059">
    <property type="entry name" value="SBP"/>
</dbReference>
<dbReference type="Gene3D" id="3.40.190.10">
    <property type="entry name" value="Periplasmic binding protein-like II"/>
    <property type="match status" value="1"/>
</dbReference>
<dbReference type="PROSITE" id="PS51257">
    <property type="entry name" value="PROKAR_LIPOPROTEIN"/>
    <property type="match status" value="1"/>
</dbReference>
<dbReference type="PANTHER" id="PTHR43649">
    <property type="entry name" value="ARABINOSE-BINDING PROTEIN-RELATED"/>
    <property type="match status" value="1"/>
</dbReference>
<dbReference type="CDD" id="cd13585">
    <property type="entry name" value="PBP2_TMBP_like"/>
    <property type="match status" value="1"/>
</dbReference>
<name>A0A2V4B1P4_9PSEU</name>
<dbReference type="InterPro" id="IPR050490">
    <property type="entry name" value="Bact_solute-bd_prot1"/>
</dbReference>
<dbReference type="Proteomes" id="UP000249915">
    <property type="component" value="Unassembled WGS sequence"/>
</dbReference>
<keyword evidence="2" id="KW-1185">Reference proteome</keyword>
<organism evidence="1 2">
    <name type="scientific">Prauserella muralis</name>
    <dbReference type="NCBI Taxonomy" id="588067"/>
    <lineage>
        <taxon>Bacteria</taxon>
        <taxon>Bacillati</taxon>
        <taxon>Actinomycetota</taxon>
        <taxon>Actinomycetes</taxon>
        <taxon>Pseudonocardiales</taxon>
        <taxon>Pseudonocardiaceae</taxon>
        <taxon>Prauserella</taxon>
    </lineage>
</organism>
<evidence type="ECO:0000313" key="2">
    <source>
        <dbReference type="Proteomes" id="UP000249915"/>
    </source>
</evidence>
<reference evidence="1 2" key="1">
    <citation type="submission" date="2016-07" db="EMBL/GenBank/DDBJ databases">
        <title>Draft genome sequence of Prauserella muralis DSM 45305, isolated from a mould-covered wall in an indoor environment.</title>
        <authorList>
            <person name="Ruckert C."/>
            <person name="Albersmeier A."/>
            <person name="Jiang C.-L."/>
            <person name="Jiang Y."/>
            <person name="Kalinowski J."/>
            <person name="Schneider O."/>
            <person name="Winkler A."/>
            <person name="Zotchev S.B."/>
        </authorList>
    </citation>
    <scope>NUCLEOTIDE SEQUENCE [LARGE SCALE GENOMIC DNA]</scope>
    <source>
        <strain evidence="1 2">DSM 45305</strain>
    </source>
</reference>
<dbReference type="RefSeq" id="WP_112281972.1">
    <property type="nucleotide sequence ID" value="NZ_MASW01000002.1"/>
</dbReference>
<proteinExistence type="predicted"/>
<comment type="caution">
    <text evidence="1">The sequence shown here is derived from an EMBL/GenBank/DDBJ whole genome shotgun (WGS) entry which is preliminary data.</text>
</comment>
<dbReference type="OrthoDB" id="1650177at2"/>
<dbReference type="SUPFAM" id="SSF53850">
    <property type="entry name" value="Periplasmic binding protein-like II"/>
    <property type="match status" value="1"/>
</dbReference>
<sequence>MSTRLRCLLAASAVALTAACGVGDQAGSNTVTMTVWTSNQAQLDLLNRLADDFSAQHDGADVRIQSVPQADYTTKISVRLAGGDAPDLGWLGAPDAVGMAASGQLADVGPALRNDPEYRFDDFVPAAFTNWRGGDAVYGVPFSTSPFFVIYNKDAFATANLPEPAELAARGDWTWDRLAGLARDLQPSLPRGHFVFQSNEGSVYGPLPVSWPTLDPLLRAHGAGFYDPQTKRCTLDSPAAAEAVGTFHRMAFDDRTAVPPGAQADFYAGNAAMTITQLSRLSQLEGAEFDYGIAPLPGGPGGQPHVTGQAGLVVFEQAPHKELATELLKYLTSEKAVRELAEFYPPARTSVLADAPEIYRDSRLSEQAVKDILVPGITEGHAFQYPRTWPEIKTTAQPVFDQLWSPGADVGSVLGRLCGEVGPLLKQAE</sequence>
<dbReference type="Pfam" id="PF01547">
    <property type="entry name" value="SBP_bac_1"/>
    <property type="match status" value="1"/>
</dbReference>
<dbReference type="AlphaFoldDB" id="A0A2V4B1P4"/>